<evidence type="ECO:0000256" key="3">
    <source>
        <dbReference type="ARBA" id="ARBA00022692"/>
    </source>
</evidence>
<dbReference type="GO" id="GO:0005886">
    <property type="term" value="C:plasma membrane"/>
    <property type="evidence" value="ECO:0007669"/>
    <property type="project" value="UniProtKB-SubCell"/>
</dbReference>
<keyword evidence="11" id="KW-0716">Sensory transduction</keyword>
<evidence type="ECO:0000313" key="14">
    <source>
        <dbReference type="Proteomes" id="UP000694569"/>
    </source>
</evidence>
<feature type="transmembrane region" description="Helical" evidence="11">
    <location>
        <begin position="58"/>
        <end position="79"/>
    </location>
</feature>
<comment type="similarity">
    <text evidence="10">Belongs to the G-protein coupled receptor 1 family.</text>
</comment>
<keyword evidence="6 10" id="KW-0297">G-protein coupled receptor</keyword>
<reference evidence="13" key="1">
    <citation type="submission" date="2025-08" db="UniProtKB">
        <authorList>
            <consortium name="Ensembl"/>
        </authorList>
    </citation>
    <scope>IDENTIFICATION</scope>
</reference>
<feature type="domain" description="G-protein coupled receptors family 1 profile" evidence="12">
    <location>
        <begin position="39"/>
        <end position="284"/>
    </location>
</feature>
<dbReference type="Gene3D" id="1.20.1070.10">
    <property type="entry name" value="Rhodopsin 7-helix transmembrane proteins"/>
    <property type="match status" value="1"/>
</dbReference>
<dbReference type="GO" id="GO:0004984">
    <property type="term" value="F:olfactory receptor activity"/>
    <property type="evidence" value="ECO:0007669"/>
    <property type="project" value="InterPro"/>
</dbReference>
<evidence type="ECO:0000256" key="11">
    <source>
        <dbReference type="RuleBase" id="RU363047"/>
    </source>
</evidence>
<feature type="transmembrane region" description="Helical" evidence="11">
    <location>
        <begin position="191"/>
        <end position="214"/>
    </location>
</feature>
<dbReference type="Pfam" id="PF13853">
    <property type="entry name" value="7tm_4"/>
    <property type="match status" value="1"/>
</dbReference>
<dbReference type="PROSITE" id="PS00237">
    <property type="entry name" value="G_PROTEIN_RECEP_F1_1"/>
    <property type="match status" value="1"/>
</dbReference>
<feature type="transmembrane region" description="Helical" evidence="11">
    <location>
        <begin position="265"/>
        <end position="286"/>
    </location>
</feature>
<dbReference type="InterPro" id="IPR017452">
    <property type="entry name" value="GPCR_Rhodpsn_7TM"/>
</dbReference>
<evidence type="ECO:0000313" key="13">
    <source>
        <dbReference type="Ensembl" id="ENSLLEP00000047019.1"/>
    </source>
</evidence>
<evidence type="ECO:0000256" key="8">
    <source>
        <dbReference type="ARBA" id="ARBA00023170"/>
    </source>
</evidence>
<keyword evidence="5 11" id="KW-1133">Transmembrane helix</keyword>
<evidence type="ECO:0000256" key="9">
    <source>
        <dbReference type="ARBA" id="ARBA00023224"/>
    </source>
</evidence>
<dbReference type="PANTHER" id="PTHR26452">
    <property type="entry name" value="OLFACTORY RECEPTOR"/>
    <property type="match status" value="1"/>
</dbReference>
<dbReference type="InterPro" id="IPR000725">
    <property type="entry name" value="Olfact_rcpt"/>
</dbReference>
<evidence type="ECO:0000256" key="5">
    <source>
        <dbReference type="ARBA" id="ARBA00022989"/>
    </source>
</evidence>
<proteinExistence type="inferred from homology"/>
<dbReference type="AlphaFoldDB" id="A0A8C5R3K0"/>
<dbReference type="GeneTree" id="ENSGT00940000161454"/>
<dbReference type="Proteomes" id="UP000694569">
    <property type="component" value="Unplaced"/>
</dbReference>
<dbReference type="InterPro" id="IPR000276">
    <property type="entry name" value="GPCR_Rhodpsn"/>
</dbReference>
<evidence type="ECO:0000256" key="2">
    <source>
        <dbReference type="ARBA" id="ARBA00022475"/>
    </source>
</evidence>
<dbReference type="PRINTS" id="PR00237">
    <property type="entry name" value="GPCRRHODOPSN"/>
</dbReference>
<evidence type="ECO:0000256" key="1">
    <source>
        <dbReference type="ARBA" id="ARBA00004651"/>
    </source>
</evidence>
<dbReference type="GO" id="GO:0004930">
    <property type="term" value="F:G protein-coupled receptor activity"/>
    <property type="evidence" value="ECO:0007669"/>
    <property type="project" value="UniProtKB-KW"/>
</dbReference>
<evidence type="ECO:0000256" key="7">
    <source>
        <dbReference type="ARBA" id="ARBA00023136"/>
    </source>
</evidence>
<feature type="transmembrane region" description="Helical" evidence="11">
    <location>
        <begin position="138"/>
        <end position="156"/>
    </location>
</feature>
<dbReference type="SUPFAM" id="SSF81321">
    <property type="entry name" value="Family A G protein-coupled receptor-like"/>
    <property type="match status" value="1"/>
</dbReference>
<dbReference type="OrthoDB" id="6147321at2759"/>
<evidence type="ECO:0000256" key="10">
    <source>
        <dbReference type="RuleBase" id="RU000688"/>
    </source>
</evidence>
<keyword evidence="7 11" id="KW-0472">Membrane</keyword>
<dbReference type="PROSITE" id="PS50262">
    <property type="entry name" value="G_PROTEIN_RECEP_F1_2"/>
    <property type="match status" value="1"/>
</dbReference>
<accession>A0A8C5R3K0</accession>
<keyword evidence="4 11" id="KW-0552">Olfaction</keyword>
<keyword evidence="8 10" id="KW-0675">Receptor</keyword>
<feature type="transmembrane region" description="Helical" evidence="11">
    <location>
        <begin position="99"/>
        <end position="118"/>
    </location>
</feature>
<comment type="subcellular location">
    <subcellularLocation>
        <location evidence="1 11">Cell membrane</location>
        <topology evidence="1 11">Multi-pass membrane protein</topology>
    </subcellularLocation>
</comment>
<keyword evidence="14" id="KW-1185">Reference proteome</keyword>
<keyword evidence="3 10" id="KW-0812">Transmembrane</keyword>
<evidence type="ECO:0000256" key="4">
    <source>
        <dbReference type="ARBA" id="ARBA00022725"/>
    </source>
</evidence>
<keyword evidence="2 11" id="KW-1003">Cell membrane</keyword>
<keyword evidence="9 10" id="KW-0807">Transducer</keyword>
<feature type="transmembrane region" description="Helical" evidence="11">
    <location>
        <begin position="20"/>
        <end position="46"/>
    </location>
</feature>
<dbReference type="PRINTS" id="PR00245">
    <property type="entry name" value="OLFACTORYR"/>
</dbReference>
<protein>
    <recommendedName>
        <fullName evidence="11">Olfactory receptor</fullName>
    </recommendedName>
</protein>
<reference evidence="13" key="2">
    <citation type="submission" date="2025-09" db="UniProtKB">
        <authorList>
            <consortium name="Ensembl"/>
        </authorList>
    </citation>
    <scope>IDENTIFICATION</scope>
</reference>
<dbReference type="FunFam" id="1.20.1070.10:FF:000015">
    <property type="entry name" value="Olfactory receptor"/>
    <property type="match status" value="1"/>
</dbReference>
<dbReference type="InterPro" id="IPR050516">
    <property type="entry name" value="Olfactory_GPCR"/>
</dbReference>
<evidence type="ECO:0000259" key="12">
    <source>
        <dbReference type="PROSITE" id="PS50262"/>
    </source>
</evidence>
<evidence type="ECO:0000256" key="6">
    <source>
        <dbReference type="ARBA" id="ARBA00023040"/>
    </source>
</evidence>
<feature type="transmembrane region" description="Helical" evidence="11">
    <location>
        <begin position="235"/>
        <end position="259"/>
    </location>
</feature>
<organism evidence="13 14">
    <name type="scientific">Leptobrachium leishanense</name>
    <name type="common">Leishan spiny toad</name>
    <dbReference type="NCBI Taxonomy" id="445787"/>
    <lineage>
        <taxon>Eukaryota</taxon>
        <taxon>Metazoa</taxon>
        <taxon>Chordata</taxon>
        <taxon>Craniata</taxon>
        <taxon>Vertebrata</taxon>
        <taxon>Euteleostomi</taxon>
        <taxon>Amphibia</taxon>
        <taxon>Batrachia</taxon>
        <taxon>Anura</taxon>
        <taxon>Pelobatoidea</taxon>
        <taxon>Megophryidae</taxon>
        <taxon>Leptobrachium</taxon>
    </lineage>
</organism>
<dbReference type="Ensembl" id="ENSLLET00000048868.1">
    <property type="protein sequence ID" value="ENSLLEP00000047019.1"/>
    <property type="gene ID" value="ENSLLEG00000029737.1"/>
</dbReference>
<name>A0A8C5R3K0_9ANUR</name>
<sequence length="304" mass="34670">MGNLTTMNEFLLVVLTGDRLILYILFAVFLLIYMKTLLLNFLIIFLVITDRHLHTPMYFFLGNLAFLDMSYSTVTAPRMIHDFVSTNPSISFLSCMTQIYFFIHFASSEILLLAVMSYDRYVAICHPLHYIPIMSWKVCVQLSSMVWVLGFFYALTHTLCLLRLTFCNINIIHNFFCDLPHLLQISCTDTFINFLVLLTVGGSLGLVAFVVTFHPYTHIFSAIIRIPTSDGKLKAFSTCTSHLAVVFIFYGSLVFIYLVPTTSSLVLVSVIYSVINPLLNPLIYSVRNNDLKAALRRVLHHSML</sequence>